<feature type="binding site" evidence="5">
    <location>
        <position position="153"/>
    </location>
    <ligand>
        <name>Zn(2+)</name>
        <dbReference type="ChEBI" id="CHEBI:29105"/>
    </ligand>
</feature>
<feature type="zinc finger region" description="dksA C4-type" evidence="6">
    <location>
        <begin position="129"/>
        <end position="153"/>
    </location>
</feature>
<dbReference type="InterPro" id="IPR048489">
    <property type="entry name" value="DksA_N"/>
</dbReference>
<keyword evidence="2 5" id="KW-0479">Metal-binding</keyword>
<keyword evidence="3 5" id="KW-0863">Zinc-finger</keyword>
<dbReference type="EMBL" id="GU474849">
    <property type="protein sequence ID" value="ADI16903.1"/>
    <property type="molecule type" value="Genomic_DNA"/>
</dbReference>
<reference evidence="10" key="1">
    <citation type="journal article" date="2011" name="Environ. Microbiol.">
        <title>Time-series analyses of Monterey Bay coastal microbial picoplankton using a 'genome proxy' microarray.</title>
        <authorList>
            <person name="Rich V.I."/>
            <person name="Pham V.D."/>
            <person name="Eppley J."/>
            <person name="Shi Y."/>
            <person name="DeLong E.F."/>
        </authorList>
    </citation>
    <scope>NUCLEOTIDE SEQUENCE</scope>
</reference>
<evidence type="ECO:0000259" key="9">
    <source>
        <dbReference type="Pfam" id="PF21157"/>
    </source>
</evidence>
<evidence type="ECO:0000256" key="4">
    <source>
        <dbReference type="ARBA" id="ARBA00022833"/>
    </source>
</evidence>
<protein>
    <recommendedName>
        <fullName evidence="5">RNA polymerase-binding transcription factor DksA</fullName>
    </recommendedName>
</protein>
<evidence type="ECO:0000256" key="5">
    <source>
        <dbReference type="HAMAP-Rule" id="MF_00926"/>
    </source>
</evidence>
<dbReference type="NCBIfam" id="TIGR02420">
    <property type="entry name" value="dksA"/>
    <property type="match status" value="1"/>
</dbReference>
<accession>E0XR62</accession>
<dbReference type="GO" id="GO:0005737">
    <property type="term" value="C:cytoplasm"/>
    <property type="evidence" value="ECO:0007669"/>
    <property type="project" value="UniProtKB-SubCell"/>
</dbReference>
<feature type="domain" description="DnaK suppressor protein DksA N-terminal" evidence="9">
    <location>
        <begin position="51"/>
        <end position="121"/>
    </location>
</feature>
<dbReference type="Gene3D" id="1.20.120.910">
    <property type="entry name" value="DksA, coiled-coil domain"/>
    <property type="match status" value="1"/>
</dbReference>
<comment type="subunit">
    <text evidence="5">Interacts directly with the RNA polymerase.</text>
</comment>
<dbReference type="Pfam" id="PF21157">
    <property type="entry name" value="DksA_N"/>
    <property type="match status" value="1"/>
</dbReference>
<evidence type="ECO:0000256" key="6">
    <source>
        <dbReference type="PROSITE-ProRule" id="PRU00510"/>
    </source>
</evidence>
<evidence type="ECO:0000256" key="3">
    <source>
        <dbReference type="ARBA" id="ARBA00022771"/>
    </source>
</evidence>
<dbReference type="SUPFAM" id="SSF109635">
    <property type="entry name" value="DnaK suppressor protein DksA, alpha-hairpin domain"/>
    <property type="match status" value="1"/>
</dbReference>
<dbReference type="InterPro" id="IPR037187">
    <property type="entry name" value="DnaK_N"/>
</dbReference>
<dbReference type="InterPro" id="IPR000962">
    <property type="entry name" value="Znf_DskA_TraR"/>
</dbReference>
<dbReference type="SUPFAM" id="SSF57716">
    <property type="entry name" value="Glucocorticoid receptor-like (DNA-binding domain)"/>
    <property type="match status" value="1"/>
</dbReference>
<gene>
    <name evidence="5" type="primary">dksA</name>
</gene>
<dbReference type="Pfam" id="PF01258">
    <property type="entry name" value="zf-dskA_traR"/>
    <property type="match status" value="1"/>
</dbReference>
<evidence type="ECO:0000256" key="2">
    <source>
        <dbReference type="ARBA" id="ARBA00022723"/>
    </source>
</evidence>
<comment type="function">
    <text evidence="5">Transcription factor that acts by binding directly to the RNA polymerase (RNAP). Required for negative regulation of rRNA expression and positive regulation of several amino acid biosynthesis promoters. Also required for regulation of fis expression.</text>
</comment>
<dbReference type="AlphaFoldDB" id="E0XR62"/>
<name>E0XR62_9GAMM</name>
<comment type="subcellular location">
    <subcellularLocation>
        <location evidence="5">Cytoplasm</location>
    </subcellularLocation>
</comment>
<dbReference type="PANTHER" id="PTHR33823">
    <property type="entry name" value="RNA POLYMERASE-BINDING TRANSCRIPTION FACTOR DKSA-RELATED"/>
    <property type="match status" value="1"/>
</dbReference>
<dbReference type="InterPro" id="IPR020458">
    <property type="entry name" value="Znf_DskA_TraR_CS"/>
</dbReference>
<dbReference type="InterPro" id="IPR012784">
    <property type="entry name" value="DksA_RNA_pol-bd"/>
</dbReference>
<evidence type="ECO:0000313" key="10">
    <source>
        <dbReference type="EMBL" id="ADI16903.1"/>
    </source>
</evidence>
<dbReference type="PROSITE" id="PS51128">
    <property type="entry name" value="ZF_DKSA_2"/>
    <property type="match status" value="1"/>
</dbReference>
<proteinExistence type="inferred from homology"/>
<comment type="similarity">
    <text evidence="5">Belongs to the DksA family.</text>
</comment>
<feature type="region of interest" description="Disordered" evidence="7">
    <location>
        <begin position="1"/>
        <end position="28"/>
    </location>
</feature>
<evidence type="ECO:0000256" key="1">
    <source>
        <dbReference type="ARBA" id="ARBA00022490"/>
    </source>
</evidence>
<dbReference type="GO" id="GO:0010468">
    <property type="term" value="P:regulation of gene expression"/>
    <property type="evidence" value="ECO:0007669"/>
    <property type="project" value="UniProtKB-UniRule"/>
</dbReference>
<dbReference type="GO" id="GO:0008270">
    <property type="term" value="F:zinc ion binding"/>
    <property type="evidence" value="ECO:0007669"/>
    <property type="project" value="UniProtKB-UniRule"/>
</dbReference>
<dbReference type="PANTHER" id="PTHR33823:SF2">
    <property type="entry name" value="RNA POLYMERASE-BINDING TRANSCRIPTION FACTOR DKSA"/>
    <property type="match status" value="1"/>
</dbReference>
<sequence length="166" mass="19222">MAADAKAKTATKKRTTTPAKKEKAATAMDSPFRNFIPYKPKRNEEYMSEGQLAHLREMLVSWRRDLMEEVDRTVNHMQDEAANFPDPADRATQEEEFSIELRTRDRERKLIKKIDGTIERLDQDDYGYCDTCGIEIGLRRLEARPTATQCVDCKALDEIKERQLHG</sequence>
<feature type="binding site" evidence="5">
    <location>
        <position position="129"/>
    </location>
    <ligand>
        <name>Zn(2+)</name>
        <dbReference type="ChEBI" id="CHEBI:29105"/>
    </ligand>
</feature>
<feature type="binding site" evidence="5">
    <location>
        <position position="132"/>
    </location>
    <ligand>
        <name>Zn(2+)</name>
        <dbReference type="ChEBI" id="CHEBI:29105"/>
    </ligand>
</feature>
<feature type="binding site" evidence="5">
    <location>
        <position position="150"/>
    </location>
    <ligand>
        <name>Zn(2+)</name>
        <dbReference type="ChEBI" id="CHEBI:29105"/>
    </ligand>
</feature>
<evidence type="ECO:0000256" key="7">
    <source>
        <dbReference type="SAM" id="MobiDB-lite"/>
    </source>
</evidence>
<dbReference type="HAMAP" id="MF_00926">
    <property type="entry name" value="DksA"/>
    <property type="match status" value="1"/>
</dbReference>
<evidence type="ECO:0000259" key="8">
    <source>
        <dbReference type="Pfam" id="PF01258"/>
    </source>
</evidence>
<organism evidence="10">
    <name type="scientific">uncultured gamma proteobacterium HF0010_16J05</name>
    <dbReference type="NCBI Taxonomy" id="710981"/>
    <lineage>
        <taxon>Bacteria</taxon>
        <taxon>Pseudomonadati</taxon>
        <taxon>Pseudomonadota</taxon>
        <taxon>Gammaproteobacteria</taxon>
        <taxon>environmental samples</taxon>
    </lineage>
</organism>
<feature type="domain" description="Zinc finger DksA/TraR C4-type" evidence="8">
    <location>
        <begin position="125"/>
        <end position="155"/>
    </location>
</feature>
<dbReference type="PROSITE" id="PS01102">
    <property type="entry name" value="ZF_DKSA_1"/>
    <property type="match status" value="1"/>
</dbReference>
<keyword evidence="4 5" id="KW-0862">Zinc</keyword>
<keyword evidence="1 5" id="KW-0963">Cytoplasm</keyword>